<dbReference type="EMBL" id="ADEQ01000006">
    <property type="protein sequence ID" value="EIK80688.1"/>
    <property type="molecule type" value="Genomic_DNA"/>
</dbReference>
<reference evidence="1 2" key="1">
    <citation type="journal article" date="2012" name="J. Bacteriol.">
        <title>Comparative Genomic Analyses of 17 Clinical Isolates of Gardnerella vaginalis Provide Evidence of Multiple Genetically Isolated Clades Consistent with Subspeciation into Genovars.</title>
        <authorList>
            <person name="Ahmed A."/>
            <person name="Earl J."/>
            <person name="Retchless A."/>
            <person name="Hillier S."/>
            <person name="Rabe L."/>
            <person name="Cherpes T."/>
            <person name="Powell E."/>
            <person name="Janto B."/>
            <person name="Eutsey R."/>
            <person name="Hiller N.L."/>
            <person name="Boissy R."/>
            <person name="Dahlgreen M."/>
            <person name="Hall B."/>
            <person name="Costerton J."/>
            <person name="Post J.C."/>
            <person name="Hu F."/>
            <person name="Ehrlich G."/>
        </authorList>
    </citation>
    <scope>NUCLEOTIDE SEQUENCE [LARGE SCALE GENOMIC DNA]</scope>
    <source>
        <strain evidence="1 2">55152</strain>
    </source>
</reference>
<dbReference type="Proteomes" id="UP000005936">
    <property type="component" value="Unassembled WGS sequence"/>
</dbReference>
<gene>
    <name evidence="1" type="ORF">CGSMWGv55152_02551</name>
</gene>
<evidence type="ECO:0000313" key="1">
    <source>
        <dbReference type="EMBL" id="EIK80688.1"/>
    </source>
</evidence>
<organism evidence="1 2">
    <name type="scientific">Gardnerella vaginalis 55152</name>
    <dbReference type="NCBI Taxonomy" id="698955"/>
    <lineage>
        <taxon>Bacteria</taxon>
        <taxon>Bacillati</taxon>
        <taxon>Actinomycetota</taxon>
        <taxon>Actinomycetes</taxon>
        <taxon>Bifidobacteriales</taxon>
        <taxon>Bifidobacteriaceae</taxon>
        <taxon>Gardnerella</taxon>
    </lineage>
</organism>
<sequence length="127" mass="14964">MCSFFINYAEFFLVFQRKFEFLDTLFADYLLPRVCSLFDPFGKQKQEHFPAFVYVFDGFGNKLGNTCPRLFTYLVFWKQTRANRNKNEIKETKTGEDASSRCSTRTTCDALCTRFNTKHAQTQSKKQ</sequence>
<dbReference type="AlphaFoldDB" id="I4LUP8"/>
<comment type="caution">
    <text evidence="1">The sequence shown here is derived from an EMBL/GenBank/DDBJ whole genome shotgun (WGS) entry which is preliminary data.</text>
</comment>
<accession>I4LUP8</accession>
<evidence type="ECO:0000313" key="2">
    <source>
        <dbReference type="Proteomes" id="UP000005936"/>
    </source>
</evidence>
<name>I4LUP8_GARVA</name>
<protein>
    <submittedName>
        <fullName evidence="1">Uncharacterized protein</fullName>
    </submittedName>
</protein>
<proteinExistence type="predicted"/>